<evidence type="ECO:0000256" key="2">
    <source>
        <dbReference type="SAM" id="MobiDB-lite"/>
    </source>
</evidence>
<accession>A0A2T7NG53</accession>
<organism evidence="3 4">
    <name type="scientific">Pomacea canaliculata</name>
    <name type="common">Golden apple snail</name>
    <dbReference type="NCBI Taxonomy" id="400727"/>
    <lineage>
        <taxon>Eukaryota</taxon>
        <taxon>Metazoa</taxon>
        <taxon>Spiralia</taxon>
        <taxon>Lophotrochozoa</taxon>
        <taxon>Mollusca</taxon>
        <taxon>Gastropoda</taxon>
        <taxon>Caenogastropoda</taxon>
        <taxon>Architaenioglossa</taxon>
        <taxon>Ampullarioidea</taxon>
        <taxon>Ampullariidae</taxon>
        <taxon>Pomacea</taxon>
    </lineage>
</organism>
<dbReference type="Proteomes" id="UP000245119">
    <property type="component" value="Linkage Group LG13"/>
</dbReference>
<sequence length="275" mass="30889">MRSLRTSLLQQLWSYNARCKSEASACDVAEPIWRFWKALHFLRPFIKTRKGQDNLSFASTNSSESSERPLVTDEETGDIRVLLTSVGASSGETAEATAAPPSPNVYQQTPSPQAPDCAQKWKDDISDTPSEAAAPPSPKVYEQTPPPQAPDCAQKWKDYISDTPSEAVSPPSPNAYQQTPPPKVPDCAKKRRRVEKLDTTSPAAQAVEILKNLQKAREKAMEESRKATQNELFYQMVARTTENFPEDIRYQLQFDIFKMIHEIRVKSLNTNSLEK</sequence>
<evidence type="ECO:0000313" key="4">
    <source>
        <dbReference type="Proteomes" id="UP000245119"/>
    </source>
</evidence>
<dbReference type="AlphaFoldDB" id="A0A2T7NG53"/>
<name>A0A2T7NG53_POMCA</name>
<evidence type="ECO:0000256" key="1">
    <source>
        <dbReference type="SAM" id="Coils"/>
    </source>
</evidence>
<keyword evidence="1" id="KW-0175">Coiled coil</keyword>
<reference evidence="3 4" key="1">
    <citation type="submission" date="2018-04" db="EMBL/GenBank/DDBJ databases">
        <title>The genome of golden apple snail Pomacea canaliculata provides insight into stress tolerance and invasive adaptation.</title>
        <authorList>
            <person name="Liu C."/>
            <person name="Liu B."/>
            <person name="Ren Y."/>
            <person name="Zhang Y."/>
            <person name="Wang H."/>
            <person name="Li S."/>
            <person name="Jiang F."/>
            <person name="Yin L."/>
            <person name="Zhang G."/>
            <person name="Qian W."/>
            <person name="Fan W."/>
        </authorList>
    </citation>
    <scope>NUCLEOTIDE SEQUENCE [LARGE SCALE GENOMIC DNA]</scope>
    <source>
        <strain evidence="3">SZHN2017</strain>
        <tissue evidence="3">Muscle</tissue>
    </source>
</reference>
<keyword evidence="4" id="KW-1185">Reference proteome</keyword>
<proteinExistence type="predicted"/>
<protein>
    <recommendedName>
        <fullName evidence="5">BESS domain-containing protein</fullName>
    </recommendedName>
</protein>
<comment type="caution">
    <text evidence="3">The sequence shown here is derived from an EMBL/GenBank/DDBJ whole genome shotgun (WGS) entry which is preliminary data.</text>
</comment>
<gene>
    <name evidence="3" type="ORF">C0Q70_20648</name>
</gene>
<feature type="region of interest" description="Disordered" evidence="2">
    <location>
        <begin position="54"/>
        <end position="186"/>
    </location>
</feature>
<feature type="compositionally biased region" description="Low complexity" evidence="2">
    <location>
        <begin position="87"/>
        <end position="99"/>
    </location>
</feature>
<dbReference type="OrthoDB" id="6629625at2759"/>
<feature type="coiled-coil region" evidence="1">
    <location>
        <begin position="203"/>
        <end position="230"/>
    </location>
</feature>
<dbReference type="EMBL" id="PZQS01000013">
    <property type="protein sequence ID" value="PVD20154.1"/>
    <property type="molecule type" value="Genomic_DNA"/>
</dbReference>
<evidence type="ECO:0008006" key="5">
    <source>
        <dbReference type="Google" id="ProtNLM"/>
    </source>
</evidence>
<evidence type="ECO:0000313" key="3">
    <source>
        <dbReference type="EMBL" id="PVD20154.1"/>
    </source>
</evidence>